<dbReference type="CDD" id="cd22249">
    <property type="entry name" value="UDM1_RNF168_RNF169-like"/>
    <property type="match status" value="1"/>
</dbReference>
<feature type="compositionally biased region" description="Low complexity" evidence="1">
    <location>
        <begin position="257"/>
        <end position="274"/>
    </location>
</feature>
<feature type="compositionally biased region" description="Polar residues" evidence="1">
    <location>
        <begin position="399"/>
        <end position="411"/>
    </location>
</feature>
<protein>
    <submittedName>
        <fullName evidence="2">Uncharacterized protein</fullName>
    </submittedName>
</protein>
<comment type="caution">
    <text evidence="2">The sequence shown here is derived from an EMBL/GenBank/DDBJ whole genome shotgun (WGS) entry which is preliminary data.</text>
</comment>
<feature type="region of interest" description="Disordered" evidence="1">
    <location>
        <begin position="256"/>
        <end position="321"/>
    </location>
</feature>
<feature type="compositionally biased region" description="Polar residues" evidence="1">
    <location>
        <begin position="420"/>
        <end position="433"/>
    </location>
</feature>
<dbReference type="Proteomes" id="UP001610432">
    <property type="component" value="Unassembled WGS sequence"/>
</dbReference>
<proteinExistence type="predicted"/>
<dbReference type="RefSeq" id="XP_070889418.1">
    <property type="nucleotide sequence ID" value="XM_071032336.1"/>
</dbReference>
<dbReference type="EMBL" id="JBFXLQ010000006">
    <property type="protein sequence ID" value="KAL2870439.1"/>
    <property type="molecule type" value="Genomic_DNA"/>
</dbReference>
<keyword evidence="3" id="KW-1185">Reference proteome</keyword>
<feature type="region of interest" description="Disordered" evidence="1">
    <location>
        <begin position="341"/>
        <end position="455"/>
    </location>
</feature>
<reference evidence="2 3" key="1">
    <citation type="submission" date="2024-07" db="EMBL/GenBank/DDBJ databases">
        <title>Section-level genome sequencing and comparative genomics of Aspergillus sections Usti and Cavernicolus.</title>
        <authorList>
            <consortium name="Lawrence Berkeley National Laboratory"/>
            <person name="Nybo J.L."/>
            <person name="Vesth T.C."/>
            <person name="Theobald S."/>
            <person name="Frisvad J.C."/>
            <person name="Larsen T.O."/>
            <person name="Kjaerboelling I."/>
            <person name="Rothschild-Mancinelli K."/>
            <person name="Lyhne E.K."/>
            <person name="Kogle M.E."/>
            <person name="Barry K."/>
            <person name="Clum A."/>
            <person name="Na H."/>
            <person name="Ledsgaard L."/>
            <person name="Lin J."/>
            <person name="Lipzen A."/>
            <person name="Kuo A."/>
            <person name="Riley R."/>
            <person name="Mondo S."/>
            <person name="Labutti K."/>
            <person name="Haridas S."/>
            <person name="Pangalinan J."/>
            <person name="Salamov A.A."/>
            <person name="Simmons B.A."/>
            <person name="Magnuson J.K."/>
            <person name="Chen J."/>
            <person name="Drula E."/>
            <person name="Henrissat B."/>
            <person name="Wiebenga A."/>
            <person name="Lubbers R.J."/>
            <person name="Gomes A.C."/>
            <person name="Macurrencykelacurrency M.R."/>
            <person name="Stajich J."/>
            <person name="Grigoriev I.V."/>
            <person name="Mortensen U.H."/>
            <person name="De Vries R.P."/>
            <person name="Baker S.E."/>
            <person name="Andersen M.R."/>
        </authorList>
    </citation>
    <scope>NUCLEOTIDE SEQUENCE [LARGE SCALE GENOMIC DNA]</scope>
    <source>
        <strain evidence="2 3">CBS 449.75</strain>
    </source>
</reference>
<evidence type="ECO:0000313" key="3">
    <source>
        <dbReference type="Proteomes" id="UP001610432"/>
    </source>
</evidence>
<gene>
    <name evidence="2" type="ORF">BJX67DRAFT_378404</name>
</gene>
<evidence type="ECO:0000256" key="1">
    <source>
        <dbReference type="SAM" id="MobiDB-lite"/>
    </source>
</evidence>
<feature type="compositionally biased region" description="Basic and acidic residues" evidence="1">
    <location>
        <begin position="341"/>
        <end position="354"/>
    </location>
</feature>
<dbReference type="GeneID" id="98147408"/>
<feature type="compositionally biased region" description="Basic and acidic residues" evidence="1">
    <location>
        <begin position="308"/>
        <end position="321"/>
    </location>
</feature>
<sequence length="455" mass="51127">MLDENLPTFYLKPSKDTPHLSQIYLLQHGNDPNPAYSLRYLDPSSPESKNRFAAALCDPFVPDVVYGEILIIPEWTQPTLSAEAVRQNGGVAPSPEPIIPSRFTIRLYNPDQQIVVTYKPKTWNSPPSWSFEMPQHSFREPTGSTLDRVQIDPAAADTTPKLRFSWRKDSKLSKDLTCLLRGKTSAIPETKTKSKEPDITVSIFKALRELTLYEPNLYRVEMEDFKGLEVVLLLGAITIRDVYFSSPRDAFRISRENSAAASPTSNSPTAPNSAQNRLPTGSGALKADIPPAPQPQPAKSPQLTRQQEQLRKEEERRTKKLLEEEEKARLKRQAEIDKETRRLQKLYGEEEKKARAQTPSLPPRPSTQQASRPAQPSRPGQRYHNYNQGPSISHGGSRPYTQLPGQTSTTALLAPPVARPQSTANPQLQNKRSSFFGFRRASDEGKLSKKRSSMF</sequence>
<organism evidence="2 3">
    <name type="scientific">Aspergillus lucknowensis</name>
    <dbReference type="NCBI Taxonomy" id="176173"/>
    <lineage>
        <taxon>Eukaryota</taxon>
        <taxon>Fungi</taxon>
        <taxon>Dikarya</taxon>
        <taxon>Ascomycota</taxon>
        <taxon>Pezizomycotina</taxon>
        <taxon>Eurotiomycetes</taxon>
        <taxon>Eurotiomycetidae</taxon>
        <taxon>Eurotiales</taxon>
        <taxon>Aspergillaceae</taxon>
        <taxon>Aspergillus</taxon>
        <taxon>Aspergillus subgen. Nidulantes</taxon>
    </lineage>
</organism>
<accession>A0ABR4M0Z8</accession>
<name>A0ABR4M0Z8_9EURO</name>
<evidence type="ECO:0000313" key="2">
    <source>
        <dbReference type="EMBL" id="KAL2870439.1"/>
    </source>
</evidence>